<proteinExistence type="predicted"/>
<evidence type="ECO:0000313" key="4">
    <source>
        <dbReference type="Proteomes" id="UP000184330"/>
    </source>
</evidence>
<feature type="domain" description="Ubiquitin-like" evidence="2">
    <location>
        <begin position="553"/>
        <end position="633"/>
    </location>
</feature>
<feature type="compositionally biased region" description="Low complexity" evidence="1">
    <location>
        <begin position="729"/>
        <end position="748"/>
    </location>
</feature>
<evidence type="ECO:0000313" key="3">
    <source>
        <dbReference type="EMBL" id="CZR67057.1"/>
    </source>
</evidence>
<dbReference type="EMBL" id="FJOG01000041">
    <property type="protein sequence ID" value="CZR67057.1"/>
    <property type="molecule type" value="Genomic_DNA"/>
</dbReference>
<feature type="compositionally biased region" description="Pro residues" evidence="1">
    <location>
        <begin position="681"/>
        <end position="691"/>
    </location>
</feature>
<dbReference type="Pfam" id="PF22893">
    <property type="entry name" value="ULD_2"/>
    <property type="match status" value="1"/>
</dbReference>
<accession>A0A1L7XQ44</accession>
<reference evidence="3 4" key="1">
    <citation type="submission" date="2016-03" db="EMBL/GenBank/DDBJ databases">
        <authorList>
            <person name="Ploux O."/>
        </authorList>
    </citation>
    <scope>NUCLEOTIDE SEQUENCE [LARGE SCALE GENOMIC DNA]</scope>
    <source>
        <strain evidence="3 4">UAMH 11012</strain>
    </source>
</reference>
<feature type="compositionally biased region" description="Polar residues" evidence="1">
    <location>
        <begin position="651"/>
        <end position="669"/>
    </location>
</feature>
<keyword evidence="4" id="KW-1185">Reference proteome</keyword>
<feature type="region of interest" description="Disordered" evidence="1">
    <location>
        <begin position="640"/>
        <end position="756"/>
    </location>
</feature>
<feature type="region of interest" description="Disordered" evidence="1">
    <location>
        <begin position="362"/>
        <end position="397"/>
    </location>
</feature>
<evidence type="ECO:0000256" key="1">
    <source>
        <dbReference type="SAM" id="MobiDB-lite"/>
    </source>
</evidence>
<feature type="region of interest" description="Disordered" evidence="1">
    <location>
        <begin position="512"/>
        <end position="547"/>
    </location>
</feature>
<dbReference type="AlphaFoldDB" id="A0A1L7XQ44"/>
<organism evidence="3 4">
    <name type="scientific">Phialocephala subalpina</name>
    <dbReference type="NCBI Taxonomy" id="576137"/>
    <lineage>
        <taxon>Eukaryota</taxon>
        <taxon>Fungi</taxon>
        <taxon>Dikarya</taxon>
        <taxon>Ascomycota</taxon>
        <taxon>Pezizomycotina</taxon>
        <taxon>Leotiomycetes</taxon>
        <taxon>Helotiales</taxon>
        <taxon>Mollisiaceae</taxon>
        <taxon>Phialocephala</taxon>
        <taxon>Phialocephala fortinii species complex</taxon>
    </lineage>
</organism>
<dbReference type="InterPro" id="IPR054464">
    <property type="entry name" value="ULD_fung"/>
</dbReference>
<evidence type="ECO:0000259" key="2">
    <source>
        <dbReference type="Pfam" id="PF22893"/>
    </source>
</evidence>
<name>A0A1L7XQ44_9HELO</name>
<feature type="compositionally biased region" description="Polar residues" evidence="1">
    <location>
        <begin position="512"/>
        <end position="533"/>
    </location>
</feature>
<feature type="region of interest" description="Disordered" evidence="1">
    <location>
        <begin position="1"/>
        <end position="57"/>
    </location>
</feature>
<sequence>MSSSSRIPRIPQTKPGLTSRFVQDSNLSISQLREPSVKSGKQSRPPDDDIGTGSSVDHEVDELSNNGFIKLNTHDVSFVEEHVPGIERFAKDLQSAINAAWPTRRKSRYDKAHVLLLSWDDDNLGVYQEMHRLEYVFSSLYRFNVQRFKIPRKTAGKATTARILSFLEEDGPETLFVVYYAGHARLSHRSSEPPIWSATDKPDSPTLPSGGVQQLFEEAESDVLLLYDTCHSSHPAVNVGGQGVTEVIAACGFETQAPAVGAHSFTNALIRELEEAFNGPPISVAELHGRVIGSLKSWKPGLLRDKNGNVWTDDNGRPRYECHKRRTPVHCFLTNENPYRSIMLAPLPSKLSHSAVANIEQSESLKSTAPNSLDTSQLTESSDHSTAATTISDSSKGARGPQVLLAVRLEDDYFLNGQESEDAKKFQTWCDWLKSAPDGTKDITIQGVYKSFSTLVLISIPVVVWDILPDNAGYSFIGFVQSGNLAKKVLGDEHAVLVEVPNHHATKSEIVTSRQASTIGSESRLSRQSLTSKSQRRTDRDSGFSELRSSRDIQPIIVTDPQGKTHHIPYQLCSTWAAFDDIMKHTFRGSDMTGKAVQQGLYQLLDQHGTIILPQKWQSIIQPGSSLKLHIWQGPVLSKPLTPPPIRELSPSPQRTNRRSSGPESLQRQRTLKRRPGFILPKPPANRPPSPDQSDEELFAEAREFPKSKTSFPPRWRSPTKAPPKNCQSPKLRSQSSPPPRSRVSYPSNEKARDTRRFETWSGFSKPVPISEVTLRPVRARSLQEKYVSRESDPYAYSIEVSGIGIARAATHRLRKEKRHEMLKIGYSGSITI</sequence>
<gene>
    <name evidence="3" type="ORF">PAC_16956</name>
</gene>
<dbReference type="Proteomes" id="UP000184330">
    <property type="component" value="Unassembled WGS sequence"/>
</dbReference>
<dbReference type="STRING" id="576137.A0A1L7XQ44"/>
<dbReference type="OrthoDB" id="3559580at2759"/>
<feature type="compositionally biased region" description="Basic and acidic residues" evidence="1">
    <location>
        <begin position="536"/>
        <end position="547"/>
    </location>
</feature>
<feature type="compositionally biased region" description="Polar residues" evidence="1">
    <location>
        <begin position="362"/>
        <end position="395"/>
    </location>
</feature>
<feature type="compositionally biased region" description="Polar residues" evidence="1">
    <location>
        <begin position="20"/>
        <end position="33"/>
    </location>
</feature>
<protein>
    <recommendedName>
        <fullName evidence="2">Ubiquitin-like domain-containing protein</fullName>
    </recommendedName>
</protein>